<accession>A0ABU0H1R3</accession>
<evidence type="ECO:0000256" key="1">
    <source>
        <dbReference type="ARBA" id="ARBA00004418"/>
    </source>
</evidence>
<keyword evidence="4" id="KW-0732">Signal</keyword>
<dbReference type="PANTHER" id="PTHR30290:SF9">
    <property type="entry name" value="OLIGOPEPTIDE-BINDING PROTEIN APPA"/>
    <property type="match status" value="1"/>
</dbReference>
<dbReference type="PROSITE" id="PS51318">
    <property type="entry name" value="TAT"/>
    <property type="match status" value="1"/>
</dbReference>
<organism evidence="6 7">
    <name type="scientific">Kaistia dalseonensis</name>
    <dbReference type="NCBI Taxonomy" id="410840"/>
    <lineage>
        <taxon>Bacteria</taxon>
        <taxon>Pseudomonadati</taxon>
        <taxon>Pseudomonadota</taxon>
        <taxon>Alphaproteobacteria</taxon>
        <taxon>Hyphomicrobiales</taxon>
        <taxon>Kaistiaceae</taxon>
        <taxon>Kaistia</taxon>
    </lineage>
</organism>
<protein>
    <submittedName>
        <fullName evidence="6">Peptide/nickel transport system substrate-binding protein</fullName>
    </submittedName>
</protein>
<evidence type="ECO:0000256" key="4">
    <source>
        <dbReference type="ARBA" id="ARBA00022729"/>
    </source>
</evidence>
<evidence type="ECO:0000256" key="3">
    <source>
        <dbReference type="ARBA" id="ARBA00022448"/>
    </source>
</evidence>
<dbReference type="InterPro" id="IPR039424">
    <property type="entry name" value="SBP_5"/>
</dbReference>
<dbReference type="InterPro" id="IPR000914">
    <property type="entry name" value="SBP_5_dom"/>
</dbReference>
<dbReference type="InterPro" id="IPR006311">
    <property type="entry name" value="TAT_signal"/>
</dbReference>
<keyword evidence="3" id="KW-0813">Transport</keyword>
<comment type="caution">
    <text evidence="6">The sequence shown here is derived from an EMBL/GenBank/DDBJ whole genome shotgun (WGS) entry which is preliminary data.</text>
</comment>
<dbReference type="SUPFAM" id="SSF53850">
    <property type="entry name" value="Periplasmic binding protein-like II"/>
    <property type="match status" value="1"/>
</dbReference>
<keyword evidence="7" id="KW-1185">Reference proteome</keyword>
<dbReference type="InterPro" id="IPR030678">
    <property type="entry name" value="Peptide/Ni-bd"/>
</dbReference>
<feature type="domain" description="Solute-binding protein family 5" evidence="5">
    <location>
        <begin position="85"/>
        <end position="451"/>
    </location>
</feature>
<dbReference type="Proteomes" id="UP001241603">
    <property type="component" value="Unassembled WGS sequence"/>
</dbReference>
<evidence type="ECO:0000313" key="7">
    <source>
        <dbReference type="Proteomes" id="UP001241603"/>
    </source>
</evidence>
<evidence type="ECO:0000313" key="6">
    <source>
        <dbReference type="EMBL" id="MDQ0436252.1"/>
    </source>
</evidence>
<dbReference type="Gene3D" id="3.10.105.10">
    <property type="entry name" value="Dipeptide-binding Protein, Domain 3"/>
    <property type="match status" value="1"/>
</dbReference>
<dbReference type="EMBL" id="JAUSVO010000001">
    <property type="protein sequence ID" value="MDQ0436252.1"/>
    <property type="molecule type" value="Genomic_DNA"/>
</dbReference>
<dbReference type="PIRSF" id="PIRSF002741">
    <property type="entry name" value="MppA"/>
    <property type="match status" value="1"/>
</dbReference>
<gene>
    <name evidence="6" type="ORF">QO014_000622</name>
</gene>
<comment type="subcellular location">
    <subcellularLocation>
        <location evidence="1">Periplasm</location>
    </subcellularLocation>
</comment>
<reference evidence="6 7" key="1">
    <citation type="submission" date="2023-07" db="EMBL/GenBank/DDBJ databases">
        <title>Genomic Encyclopedia of Type Strains, Phase IV (KMG-IV): sequencing the most valuable type-strain genomes for metagenomic binning, comparative biology and taxonomic classification.</title>
        <authorList>
            <person name="Goeker M."/>
        </authorList>
    </citation>
    <scope>NUCLEOTIDE SEQUENCE [LARGE SCALE GENOMIC DNA]</scope>
    <source>
        <strain evidence="6 7">B6-8</strain>
    </source>
</reference>
<comment type="similarity">
    <text evidence="2">Belongs to the bacterial solute-binding protein 5 family.</text>
</comment>
<dbReference type="Gene3D" id="3.40.190.10">
    <property type="entry name" value="Periplasmic binding protein-like II"/>
    <property type="match status" value="1"/>
</dbReference>
<dbReference type="CDD" id="cd08517">
    <property type="entry name" value="PBP2_NikA_DppA_OppA_like_13"/>
    <property type="match status" value="1"/>
</dbReference>
<dbReference type="PROSITE" id="PS01040">
    <property type="entry name" value="SBP_BACTERIAL_5"/>
    <property type="match status" value="1"/>
</dbReference>
<name>A0ABU0H1R3_9HYPH</name>
<dbReference type="RefSeq" id="WP_266347179.1">
    <property type="nucleotide sequence ID" value="NZ_JAPKNG010000001.1"/>
</dbReference>
<proteinExistence type="inferred from homology"/>
<dbReference type="Pfam" id="PF00496">
    <property type="entry name" value="SBP_bac_5"/>
    <property type="match status" value="1"/>
</dbReference>
<dbReference type="InterPro" id="IPR023765">
    <property type="entry name" value="SBP_5_CS"/>
</dbReference>
<dbReference type="PANTHER" id="PTHR30290">
    <property type="entry name" value="PERIPLASMIC BINDING COMPONENT OF ABC TRANSPORTER"/>
    <property type="match status" value="1"/>
</dbReference>
<evidence type="ECO:0000256" key="2">
    <source>
        <dbReference type="ARBA" id="ARBA00005695"/>
    </source>
</evidence>
<evidence type="ECO:0000259" key="5">
    <source>
        <dbReference type="Pfam" id="PF00496"/>
    </source>
</evidence>
<sequence>MSSLSRRDFAKALMLGVATIALPAARIAPAYGAESAPVSGGTLNFLVQPEPPTLLTLAHTAGPTTRVSPKITEGLLAYDLDTFAPIPQLATAWSVSPDGLEYTFTLREGVKWHDDQPFTSADVAFSILTPRQVHPRGRATFSSVTEVLTPDDHTAVIKLSHPAPYLLGALQASESPIVPKHVYEGTTDFPGNPNGRAPIGTGPFKFKEWVVGSHIILERNPDYWDAPRPYLDRIVVKFIPDASARLAAIEAGEVDLAPDTPVSLSEIERIKELPNIGVDDRGADYSPTVYRIEFNLDSRYFKDLKVRQAVAHAIDRQKVIDIAFYGYGIPATGPISPLLKKFYNPATPVYGYDLKEAERLLDEAGYPRGADGVRFTVEHDVMPYGDTYTRIGEYVRDSLGKVGIKVVLRGQDVPSWLKRVYTDRDFDFVTNGMGNTFDPTIGVQRLYWSKNFKKGVPFSNGSGYSNPEVDKILEQAAIENDPAKRVELFNQLQVIIAHDVPDITLIGFRQLTIYNKRVKDFITVADGPSGSFAATYIDAGA</sequence>